<dbReference type="AlphaFoldDB" id="A0A2R6S5T4"/>
<protein>
    <recommendedName>
        <fullName evidence="8">RTA1-domain-containing protein</fullName>
    </recommendedName>
</protein>
<comment type="caution">
    <text evidence="6">The sequence shown here is derived from an EMBL/GenBank/DDBJ whole genome shotgun (WGS) entry which is preliminary data.</text>
</comment>
<feature type="transmembrane region" description="Helical" evidence="5">
    <location>
        <begin position="129"/>
        <end position="149"/>
    </location>
</feature>
<dbReference type="PANTHER" id="PTHR31465:SF9">
    <property type="entry name" value="SPHINGOID LONG-CHAIN BASE TRANSPORTER RSB1"/>
    <property type="match status" value="1"/>
</dbReference>
<keyword evidence="4 5" id="KW-0472">Membrane</keyword>
<comment type="subcellular location">
    <subcellularLocation>
        <location evidence="1">Membrane</location>
        <topology evidence="1">Multi-pass membrane protein</topology>
    </subcellularLocation>
</comment>
<evidence type="ECO:0008006" key="8">
    <source>
        <dbReference type="Google" id="ProtNLM"/>
    </source>
</evidence>
<dbReference type="InterPro" id="IPR007568">
    <property type="entry name" value="RTA1"/>
</dbReference>
<dbReference type="EMBL" id="MLYV02000033">
    <property type="protein sequence ID" value="PSS37651.1"/>
    <property type="molecule type" value="Genomic_DNA"/>
</dbReference>
<evidence type="ECO:0000313" key="7">
    <source>
        <dbReference type="Proteomes" id="UP000186601"/>
    </source>
</evidence>
<evidence type="ECO:0000256" key="5">
    <source>
        <dbReference type="SAM" id="Phobius"/>
    </source>
</evidence>
<sequence length="318" mass="35145">MHNMNIFHAALPVPHPGHFRDSPYHYVPTLWICALFIALFALSGLIHLTQAIYTRLWFMIPTAVLANIAEVLGWSARLWSSRNPPLLDPFLMQITTTIIAPTPLVAANFVILGQLIVRLGSRYSRLNGKWYTIVFCTCDVIALIVQAIGGAAASKAVHQNQNPARGGNIMLAGIAFQLSAITIYVMLAAEFVMRYLWNRPLRSVHGEKEITGAQILDKKTKLMLLSLSFSSLTIFIRSVYRTIELSDGWGGRIISTQVYFNVLDGGMITLATYTLNFLHPGTLLGGGREWKRDHADATGSVDTVSAGGEQVENGEYKQ</sequence>
<evidence type="ECO:0000256" key="2">
    <source>
        <dbReference type="ARBA" id="ARBA00022692"/>
    </source>
</evidence>
<dbReference type="OrthoDB" id="3358017at2759"/>
<evidence type="ECO:0000256" key="4">
    <source>
        <dbReference type="ARBA" id="ARBA00023136"/>
    </source>
</evidence>
<reference evidence="6 7" key="1">
    <citation type="submission" date="2018-02" db="EMBL/GenBank/DDBJ databases">
        <title>Genome sequence of the basidiomycete white-rot fungus Phlebia centrifuga.</title>
        <authorList>
            <person name="Granchi Z."/>
            <person name="Peng M."/>
            <person name="de Vries R.P."/>
            <person name="Hilden K."/>
            <person name="Makela M.R."/>
            <person name="Grigoriev I."/>
            <person name="Riley R."/>
        </authorList>
    </citation>
    <scope>NUCLEOTIDE SEQUENCE [LARGE SCALE GENOMIC DNA]</scope>
    <source>
        <strain evidence="6 7">FBCC195</strain>
    </source>
</reference>
<evidence type="ECO:0000256" key="3">
    <source>
        <dbReference type="ARBA" id="ARBA00022989"/>
    </source>
</evidence>
<evidence type="ECO:0000313" key="6">
    <source>
        <dbReference type="EMBL" id="PSS37651.1"/>
    </source>
</evidence>
<dbReference type="GO" id="GO:0005886">
    <property type="term" value="C:plasma membrane"/>
    <property type="evidence" value="ECO:0007669"/>
    <property type="project" value="TreeGrafter"/>
</dbReference>
<dbReference type="PANTHER" id="PTHR31465">
    <property type="entry name" value="PROTEIN RTA1-RELATED"/>
    <property type="match status" value="1"/>
</dbReference>
<feature type="transmembrane region" description="Helical" evidence="5">
    <location>
        <begin position="29"/>
        <end position="49"/>
    </location>
</feature>
<name>A0A2R6S5T4_9APHY</name>
<feature type="transmembrane region" description="Helical" evidence="5">
    <location>
        <begin position="94"/>
        <end position="117"/>
    </location>
</feature>
<keyword evidence="7" id="KW-1185">Reference proteome</keyword>
<feature type="transmembrane region" description="Helical" evidence="5">
    <location>
        <begin position="169"/>
        <end position="193"/>
    </location>
</feature>
<feature type="transmembrane region" description="Helical" evidence="5">
    <location>
        <begin position="56"/>
        <end position="74"/>
    </location>
</feature>
<dbReference type="STRING" id="98765.A0A2R6S5T4"/>
<accession>A0A2R6S5T4</accession>
<organism evidence="6 7">
    <name type="scientific">Hermanssonia centrifuga</name>
    <dbReference type="NCBI Taxonomy" id="98765"/>
    <lineage>
        <taxon>Eukaryota</taxon>
        <taxon>Fungi</taxon>
        <taxon>Dikarya</taxon>
        <taxon>Basidiomycota</taxon>
        <taxon>Agaricomycotina</taxon>
        <taxon>Agaricomycetes</taxon>
        <taxon>Polyporales</taxon>
        <taxon>Meruliaceae</taxon>
        <taxon>Hermanssonia</taxon>
    </lineage>
</organism>
<keyword evidence="3 5" id="KW-1133">Transmembrane helix</keyword>
<evidence type="ECO:0000256" key="1">
    <source>
        <dbReference type="ARBA" id="ARBA00004141"/>
    </source>
</evidence>
<proteinExistence type="predicted"/>
<dbReference type="GO" id="GO:0000324">
    <property type="term" value="C:fungal-type vacuole"/>
    <property type="evidence" value="ECO:0007669"/>
    <property type="project" value="TreeGrafter"/>
</dbReference>
<dbReference type="Pfam" id="PF04479">
    <property type="entry name" value="RTA1"/>
    <property type="match status" value="1"/>
</dbReference>
<dbReference type="Proteomes" id="UP000186601">
    <property type="component" value="Unassembled WGS sequence"/>
</dbReference>
<gene>
    <name evidence="6" type="ORF">PHLCEN_2v475</name>
</gene>
<keyword evidence="2 5" id="KW-0812">Transmembrane</keyword>